<gene>
    <name evidence="1" type="ORF">FYJ83_08360</name>
</gene>
<accession>A0A6N7XYA6</accession>
<proteinExistence type="predicted"/>
<keyword evidence="2" id="KW-1185">Reference proteome</keyword>
<dbReference type="PROSITE" id="PS51257">
    <property type="entry name" value="PROKAR_LIPOPROTEIN"/>
    <property type="match status" value="1"/>
</dbReference>
<reference evidence="1 2" key="1">
    <citation type="submission" date="2019-09" db="EMBL/GenBank/DDBJ databases">
        <title>In-depth cultivation of the pig gut microbiome towards novel bacterial diversity and tailored functional studies.</title>
        <authorList>
            <person name="Wylensek D."/>
            <person name="Hitch T.C.A."/>
            <person name="Clavel T."/>
        </authorList>
    </citation>
    <scope>NUCLEOTIDE SEQUENCE [LARGE SCALE GENOMIC DNA]</scope>
    <source>
        <strain evidence="1 2">WCA3-693-APC-4?</strain>
    </source>
</reference>
<evidence type="ECO:0000313" key="1">
    <source>
        <dbReference type="EMBL" id="MSU01475.1"/>
    </source>
</evidence>
<evidence type="ECO:0000313" key="2">
    <source>
        <dbReference type="Proteomes" id="UP000469523"/>
    </source>
</evidence>
<dbReference type="RefSeq" id="WP_154439888.1">
    <property type="nucleotide sequence ID" value="NZ_JAHLPJ010000001.1"/>
</dbReference>
<protein>
    <recommendedName>
        <fullName evidence="3">Lipoprotein</fullName>
    </recommendedName>
</protein>
<dbReference type="AlphaFoldDB" id="A0A6N7XYA6"/>
<comment type="caution">
    <text evidence="1">The sequence shown here is derived from an EMBL/GenBank/DDBJ whole genome shotgun (WGS) entry which is preliminary data.</text>
</comment>
<dbReference type="Proteomes" id="UP000469523">
    <property type="component" value="Unassembled WGS sequence"/>
</dbReference>
<name>A0A6N7XYA6_9FIRM</name>
<sequence>MKKINYYIIGIILLLLVTSCGSGSISKEDINKVKNISYDEVVTNLSGIINDFLHGYDYYTVSNLEFIEDKLAIDNINEVKKFNNIKILLDIEVDLDKFSTDLEKDRTIAEKDQAFNELAKNTNKDLLDILHKESPIEYSKVGRLEILYTDTKNKLKYSSNINNSRDSQTMITLRNEESKGEKLILEEIFDYIRQYKKNYELKRFGKDNNELIIEFDLYTVNEIHNQEIEKISNELFELIMENENTNRYINDGEVKSMKIVFNKEVNDMDPIVFEKEILM</sequence>
<dbReference type="EMBL" id="VUNQ01000015">
    <property type="protein sequence ID" value="MSU01475.1"/>
    <property type="molecule type" value="Genomic_DNA"/>
</dbReference>
<evidence type="ECO:0008006" key="3">
    <source>
        <dbReference type="Google" id="ProtNLM"/>
    </source>
</evidence>
<organism evidence="1 2">
    <name type="scientific">Tissierella pigra</name>
    <dbReference type="NCBI Taxonomy" id="2607614"/>
    <lineage>
        <taxon>Bacteria</taxon>
        <taxon>Bacillati</taxon>
        <taxon>Bacillota</taxon>
        <taxon>Tissierellia</taxon>
        <taxon>Tissierellales</taxon>
        <taxon>Tissierellaceae</taxon>
        <taxon>Tissierella</taxon>
    </lineage>
</organism>